<evidence type="ECO:0000313" key="2">
    <source>
        <dbReference type="Proteomes" id="UP000023152"/>
    </source>
</evidence>
<proteinExistence type="predicted"/>
<organism evidence="1 2">
    <name type="scientific">Reticulomyxa filosa</name>
    <dbReference type="NCBI Taxonomy" id="46433"/>
    <lineage>
        <taxon>Eukaryota</taxon>
        <taxon>Sar</taxon>
        <taxon>Rhizaria</taxon>
        <taxon>Retaria</taxon>
        <taxon>Foraminifera</taxon>
        <taxon>Monothalamids</taxon>
        <taxon>Reticulomyxidae</taxon>
        <taxon>Reticulomyxa</taxon>
    </lineage>
</organism>
<dbReference type="AlphaFoldDB" id="X6NFF8"/>
<accession>X6NFF8</accession>
<dbReference type="EMBL" id="ASPP01009204">
    <property type="protein sequence ID" value="ETO24469.1"/>
    <property type="molecule type" value="Genomic_DNA"/>
</dbReference>
<sequence length="133" mass="16165">MINDNNFFFSGSTKVYLEKMKKKFIGGIDRHIGNNHLYDYANIAIQKWRQPLPINIKIINYGIMYINWDGLDPSDKCYFYEECIKNNIKCSIGYYNYGDNNYNNNIYCGYYKEPEKWFNIYYLLDLFFYFNLF</sequence>
<evidence type="ECO:0000313" key="1">
    <source>
        <dbReference type="EMBL" id="ETO24469.1"/>
    </source>
</evidence>
<keyword evidence="2" id="KW-1185">Reference proteome</keyword>
<comment type="caution">
    <text evidence="1">The sequence shown here is derived from an EMBL/GenBank/DDBJ whole genome shotgun (WGS) entry which is preliminary data.</text>
</comment>
<name>X6NFF8_RETFI</name>
<dbReference type="Proteomes" id="UP000023152">
    <property type="component" value="Unassembled WGS sequence"/>
</dbReference>
<gene>
    <name evidence="1" type="ORF">RFI_12685</name>
</gene>
<reference evidence="1 2" key="1">
    <citation type="journal article" date="2013" name="Curr. Biol.">
        <title>The Genome of the Foraminiferan Reticulomyxa filosa.</title>
        <authorList>
            <person name="Glockner G."/>
            <person name="Hulsmann N."/>
            <person name="Schleicher M."/>
            <person name="Noegel A.A."/>
            <person name="Eichinger L."/>
            <person name="Gallinger C."/>
            <person name="Pawlowski J."/>
            <person name="Sierra R."/>
            <person name="Euteneuer U."/>
            <person name="Pillet L."/>
            <person name="Moustafa A."/>
            <person name="Platzer M."/>
            <person name="Groth M."/>
            <person name="Szafranski K."/>
            <person name="Schliwa M."/>
        </authorList>
    </citation>
    <scope>NUCLEOTIDE SEQUENCE [LARGE SCALE GENOMIC DNA]</scope>
</reference>
<protein>
    <submittedName>
        <fullName evidence="1">Uncharacterized protein</fullName>
    </submittedName>
</protein>